<gene>
    <name evidence="2" type="ORF">ANCCEY_10956</name>
</gene>
<feature type="region of interest" description="Disordered" evidence="1">
    <location>
        <begin position="54"/>
        <end position="80"/>
    </location>
</feature>
<accession>A0A0D6LQN5</accession>
<organism evidence="2 3">
    <name type="scientific">Ancylostoma ceylanicum</name>
    <dbReference type="NCBI Taxonomy" id="53326"/>
    <lineage>
        <taxon>Eukaryota</taxon>
        <taxon>Metazoa</taxon>
        <taxon>Ecdysozoa</taxon>
        <taxon>Nematoda</taxon>
        <taxon>Chromadorea</taxon>
        <taxon>Rhabditida</taxon>
        <taxon>Rhabditina</taxon>
        <taxon>Rhabditomorpha</taxon>
        <taxon>Strongyloidea</taxon>
        <taxon>Ancylostomatidae</taxon>
        <taxon>Ancylostomatinae</taxon>
        <taxon>Ancylostoma</taxon>
    </lineage>
</organism>
<evidence type="ECO:0000313" key="3">
    <source>
        <dbReference type="Proteomes" id="UP000054495"/>
    </source>
</evidence>
<sequence>MDEKEHQQLEAPQPVQEETVDNALRLAARDLQLFTDAVRKGKQLGLLLSFTRRASTSMTDSSNTTDTSRGPAQTFSKEQSAHIYRRETRLLLGDSRIVVHTPEISATSTEEKANVKDAAERDIGGGTVPKETSGRECSRATAIVKQDLETTAIHAQIHPVSTSPHISTHGRTDFLASRFQEGAALSATARSLGLTEAGSFIAKALSADRSASTVNTYRTEITKFQVWKESISMRTITLPKARNLYLSKCASEGRQKALPLVVSTLNYFCGHLTGVDRDIQASILAAEKRVTATVQHRSKIDQSSMRKLILQGTSSADPKMTQAATLAMLQFKAFLKISEARNLHRNDLTIWQDGKGSWNFGKEDEHLRNGQMKLDRKREEPESHILPSKKKAEVLYCVARTIVDHEDVDRQIEAIIEHYRRLGNITLMDELMAYLIHFNTARSECIYKMNYGSRFETEHDIDEPGTSGGTIESNGLRMITVPRDDGNVEELWPRDFKREQHYQLQPDPWA</sequence>
<name>A0A0D6LQN5_9BILA</name>
<dbReference type="Proteomes" id="UP000054495">
    <property type="component" value="Unassembled WGS sequence"/>
</dbReference>
<dbReference type="AlphaFoldDB" id="A0A0D6LQN5"/>
<evidence type="ECO:0000256" key="1">
    <source>
        <dbReference type="SAM" id="MobiDB-lite"/>
    </source>
</evidence>
<proteinExistence type="predicted"/>
<feature type="compositionally biased region" description="Low complexity" evidence="1">
    <location>
        <begin position="55"/>
        <end position="68"/>
    </location>
</feature>
<evidence type="ECO:0000313" key="2">
    <source>
        <dbReference type="EMBL" id="EPB69962.1"/>
    </source>
</evidence>
<dbReference type="EMBL" id="KE125238">
    <property type="protein sequence ID" value="EPB69962.1"/>
    <property type="molecule type" value="Genomic_DNA"/>
</dbReference>
<keyword evidence="3" id="KW-1185">Reference proteome</keyword>
<protein>
    <submittedName>
        <fullName evidence="2">Uncharacterized protein</fullName>
    </submittedName>
</protein>
<reference evidence="2 3" key="1">
    <citation type="submission" date="2013-05" db="EMBL/GenBank/DDBJ databases">
        <title>Draft genome of the parasitic nematode Anyclostoma ceylanicum.</title>
        <authorList>
            <person name="Mitreva M."/>
        </authorList>
    </citation>
    <scope>NUCLEOTIDE SEQUENCE [LARGE SCALE GENOMIC DNA]</scope>
</reference>